<dbReference type="CDD" id="cd05120">
    <property type="entry name" value="APH_ChoK_like"/>
    <property type="match status" value="1"/>
</dbReference>
<dbReference type="Pfam" id="PF01636">
    <property type="entry name" value="APH"/>
    <property type="match status" value="1"/>
</dbReference>
<dbReference type="STRING" id="73230.A0A2B7ZDI7"/>
<evidence type="ECO:0000259" key="1">
    <source>
        <dbReference type="Pfam" id="PF01636"/>
    </source>
</evidence>
<reference evidence="2 3" key="1">
    <citation type="submission" date="2017-10" db="EMBL/GenBank/DDBJ databases">
        <title>Comparative genomics in systemic dimorphic fungi from Ajellomycetaceae.</title>
        <authorList>
            <person name="Munoz J.F."/>
            <person name="Mcewen J.G."/>
            <person name="Clay O.K."/>
            <person name="Cuomo C.A."/>
        </authorList>
    </citation>
    <scope>NUCLEOTIDE SEQUENCE [LARGE SCALE GENOMIC DNA]</scope>
    <source>
        <strain evidence="2 3">UAMH4076</strain>
    </source>
</reference>
<keyword evidence="3" id="KW-1185">Reference proteome</keyword>
<gene>
    <name evidence="2" type="ORF">GX50_05980</name>
</gene>
<proteinExistence type="predicted"/>
<dbReference type="EMBL" id="PDND01000135">
    <property type="protein sequence ID" value="PGH31243.1"/>
    <property type="molecule type" value="Genomic_DNA"/>
</dbReference>
<dbReference type="PANTHER" id="PTHR21310">
    <property type="entry name" value="AMINOGLYCOSIDE PHOSPHOTRANSFERASE-RELATED-RELATED"/>
    <property type="match status" value="1"/>
</dbReference>
<dbReference type="Gene3D" id="3.90.1200.10">
    <property type="match status" value="1"/>
</dbReference>
<dbReference type="VEuPathDB" id="FungiDB:EMCG_05802"/>
<dbReference type="InterPro" id="IPR011009">
    <property type="entry name" value="Kinase-like_dom_sf"/>
</dbReference>
<feature type="domain" description="Aminoglycoside phosphotransferase" evidence="1">
    <location>
        <begin position="359"/>
        <end position="542"/>
    </location>
</feature>
<dbReference type="Proteomes" id="UP000226031">
    <property type="component" value="Unassembled WGS sequence"/>
</dbReference>
<protein>
    <recommendedName>
        <fullName evidence="1">Aminoglycoside phosphotransferase domain-containing protein</fullName>
    </recommendedName>
</protein>
<evidence type="ECO:0000313" key="3">
    <source>
        <dbReference type="Proteomes" id="UP000226031"/>
    </source>
</evidence>
<dbReference type="InterPro" id="IPR051678">
    <property type="entry name" value="AGP_Transferase"/>
</dbReference>
<dbReference type="PANTHER" id="PTHR21310:SF58">
    <property type="entry name" value="AMINOGLYCOSIDE PHOSPHOTRANSFERASE DOMAIN-CONTAINING PROTEIN"/>
    <property type="match status" value="1"/>
</dbReference>
<accession>A0A2B7ZDI7</accession>
<comment type="caution">
    <text evidence="2">The sequence shown here is derived from an EMBL/GenBank/DDBJ whole genome shotgun (WGS) entry which is preliminary data.</text>
</comment>
<evidence type="ECO:0000313" key="2">
    <source>
        <dbReference type="EMBL" id="PGH31243.1"/>
    </source>
</evidence>
<dbReference type="AlphaFoldDB" id="A0A2B7ZDI7"/>
<dbReference type="SUPFAM" id="SSF56112">
    <property type="entry name" value="Protein kinase-like (PK-like)"/>
    <property type="match status" value="1"/>
</dbReference>
<organism evidence="2 3">
    <name type="scientific">[Emmonsia] crescens</name>
    <dbReference type="NCBI Taxonomy" id="73230"/>
    <lineage>
        <taxon>Eukaryota</taxon>
        <taxon>Fungi</taxon>
        <taxon>Dikarya</taxon>
        <taxon>Ascomycota</taxon>
        <taxon>Pezizomycotina</taxon>
        <taxon>Eurotiomycetes</taxon>
        <taxon>Eurotiomycetidae</taxon>
        <taxon>Onygenales</taxon>
        <taxon>Ajellomycetaceae</taxon>
        <taxon>Emergomyces</taxon>
    </lineage>
</organism>
<sequence length="559" mass="64638">MGEVQRDVQAALVAIESANLTPTEHTLLEQFINGAVDSAYAARFVLRWINNNDHGSVQSALQNLKQSLRELSTILTRVVRVSPKAHDLAHSRDGPNCCMEEGSNPSMVERAEPAYIIRPSIFDDREMVPKGKLYSVLEAFFTPQKLAKLRNILQDNTDQGLLKNHWMLSLSICSAFRNGHIMIQPLNLNARWTDEDEIDKPGASEIQYLAVPRARRECTDLFLRDGLPFDGSIHFFTIRTSDPTIHCLPSPILLRAHDRLGALFHLFFVEDRIAEGWPRPPLFTFSRTHFQIIRRVWHVVPKRIRIWAYHNILQVLKWLYPRESSRQVKSLPFGLFIKRCRYSNGNEPNALKVVEKYTSIPAPLLIDTFQDELGDEVFIMTRLRGHTLSSVFHRMSYKERGQLAHDISECVKQLRCIPNWTPYRFASAIGGLIIDHRIPDGKGGPFKTESDFNKHLVHRYVGEETKNFIAVTHSRDHRSFFAHADLHMSNILIDRGRLSGLVDWECAGYYPEYWEFTKAMFGVWNVPDREKIWRNSFGHDYDEELKAEQRLWRETPLGI</sequence>
<name>A0A2B7ZDI7_9EURO</name>
<dbReference type="InterPro" id="IPR002575">
    <property type="entry name" value="Aminoglycoside_PTrfase"/>
</dbReference>